<feature type="region of interest" description="Disordered" evidence="1">
    <location>
        <begin position="41"/>
        <end position="92"/>
    </location>
</feature>
<reference evidence="2" key="1">
    <citation type="journal article" date="2014" name="Int. J. Syst. Evol. Microbiol.">
        <title>Complete genome sequence of Corynebacterium casei LMG S-19264T (=DSM 44701T), isolated from a smear-ripened cheese.</title>
        <authorList>
            <consortium name="US DOE Joint Genome Institute (JGI-PGF)"/>
            <person name="Walter F."/>
            <person name="Albersmeier A."/>
            <person name="Kalinowski J."/>
            <person name="Ruckert C."/>
        </authorList>
    </citation>
    <scope>NUCLEOTIDE SEQUENCE</scope>
    <source>
        <strain evidence="2">CGMCC 4.7138</strain>
    </source>
</reference>
<feature type="compositionally biased region" description="Low complexity" evidence="1">
    <location>
        <begin position="72"/>
        <end position="92"/>
    </location>
</feature>
<comment type="caution">
    <text evidence="2">The sequence shown here is derived from an EMBL/GenBank/DDBJ whole genome shotgun (WGS) entry which is preliminary data.</text>
</comment>
<proteinExistence type="predicted"/>
<feature type="compositionally biased region" description="Basic and acidic residues" evidence="1">
    <location>
        <begin position="57"/>
        <end position="71"/>
    </location>
</feature>
<accession>A0A8H9H558</accession>
<protein>
    <submittedName>
        <fullName evidence="2">Uncharacterized protein</fullName>
    </submittedName>
</protein>
<evidence type="ECO:0000313" key="3">
    <source>
        <dbReference type="Proteomes" id="UP000653480"/>
    </source>
</evidence>
<evidence type="ECO:0000313" key="2">
    <source>
        <dbReference type="EMBL" id="GGO30046.1"/>
    </source>
</evidence>
<evidence type="ECO:0000256" key="1">
    <source>
        <dbReference type="SAM" id="MobiDB-lite"/>
    </source>
</evidence>
<gene>
    <name evidence="2" type="ORF">GCM10011574_66030</name>
</gene>
<dbReference type="EMBL" id="BMMN01000019">
    <property type="protein sequence ID" value="GGO30046.1"/>
    <property type="molecule type" value="Genomic_DNA"/>
</dbReference>
<dbReference type="AlphaFoldDB" id="A0A8H9H558"/>
<sequence length="92" mass="9676">MGEVHHHLCPGQRVERVVLVDLRHELQVIGRRDGLAHFHTHAPAGAQNTDLNHAPKAIRDGGGRDGEERTGAPESRAAGGAAPARAVGDGRG</sequence>
<reference evidence="2" key="2">
    <citation type="submission" date="2020-09" db="EMBL/GenBank/DDBJ databases">
        <authorList>
            <person name="Sun Q."/>
            <person name="Zhou Y."/>
        </authorList>
    </citation>
    <scope>NUCLEOTIDE SEQUENCE</scope>
    <source>
        <strain evidence="2">CGMCC 4.7138</strain>
    </source>
</reference>
<dbReference type="Proteomes" id="UP000653480">
    <property type="component" value="Unassembled WGS sequence"/>
</dbReference>
<organism evidence="2 3">
    <name type="scientific">Microbispora bryophytorum</name>
    <dbReference type="NCBI Taxonomy" id="1460882"/>
    <lineage>
        <taxon>Bacteria</taxon>
        <taxon>Bacillati</taxon>
        <taxon>Actinomycetota</taxon>
        <taxon>Actinomycetes</taxon>
        <taxon>Streptosporangiales</taxon>
        <taxon>Streptosporangiaceae</taxon>
        <taxon>Microbispora</taxon>
    </lineage>
</organism>
<keyword evidence="3" id="KW-1185">Reference proteome</keyword>
<name>A0A8H9H558_9ACTN</name>